<keyword evidence="1" id="KW-1133">Transmembrane helix</keyword>
<feature type="transmembrane region" description="Helical" evidence="1">
    <location>
        <begin position="87"/>
        <end position="106"/>
    </location>
</feature>
<accession>A0A645G8J4</accession>
<name>A0A645G8J4_9ZZZZ</name>
<protein>
    <recommendedName>
        <fullName evidence="3">DUF1385 domain-containing protein</fullName>
    </recommendedName>
</protein>
<evidence type="ECO:0008006" key="3">
    <source>
        <dbReference type="Google" id="ProtNLM"/>
    </source>
</evidence>
<evidence type="ECO:0000313" key="2">
    <source>
        <dbReference type="EMBL" id="MPN22955.1"/>
    </source>
</evidence>
<keyword evidence="1" id="KW-0812">Transmembrane</keyword>
<dbReference type="Pfam" id="PF07136">
    <property type="entry name" value="DUF1385"/>
    <property type="match status" value="1"/>
</dbReference>
<dbReference type="AlphaFoldDB" id="A0A645G8J4"/>
<keyword evidence="1" id="KW-0472">Membrane</keyword>
<dbReference type="PANTHER" id="PTHR42867:SF1">
    <property type="entry name" value="MEMBRANE PROTEIN-RELATED"/>
    <property type="match status" value="1"/>
</dbReference>
<comment type="caution">
    <text evidence="2">The sequence shown here is derived from an EMBL/GenBank/DDBJ whole genome shotgun (WGS) entry which is preliminary data.</text>
</comment>
<dbReference type="PANTHER" id="PTHR42867">
    <property type="entry name" value="MEMBRANE PROTEIN-RELATED"/>
    <property type="match status" value="1"/>
</dbReference>
<organism evidence="2">
    <name type="scientific">bioreactor metagenome</name>
    <dbReference type="NCBI Taxonomy" id="1076179"/>
    <lineage>
        <taxon>unclassified sequences</taxon>
        <taxon>metagenomes</taxon>
        <taxon>ecological metagenomes</taxon>
    </lineage>
</organism>
<gene>
    <name evidence="2" type="ORF">SDC9_170340</name>
</gene>
<feature type="transmembrane region" description="Helical" evidence="1">
    <location>
        <begin position="112"/>
        <end position="133"/>
    </location>
</feature>
<reference evidence="2" key="1">
    <citation type="submission" date="2019-08" db="EMBL/GenBank/DDBJ databases">
        <authorList>
            <person name="Kucharzyk K."/>
            <person name="Murdoch R.W."/>
            <person name="Higgins S."/>
            <person name="Loffler F."/>
        </authorList>
    </citation>
    <scope>NUCLEOTIDE SEQUENCE</scope>
</reference>
<dbReference type="EMBL" id="VSSQ01071318">
    <property type="protein sequence ID" value="MPN22955.1"/>
    <property type="molecule type" value="Genomic_DNA"/>
</dbReference>
<sequence>MALFVLLPVWIGSFFNSFVPTWALGVIEGLVRIAIFLLYIVLISQMNDIKRVFQYHGAEHKTINCYEDEKELNVENVMEHTRFHKRCGTSFLILVMLVSMVVFFFVRTDTIWLRFLSRLLLIPFVAGISYEIIRWAGRSDSKLVAIVSYPGICLQKITTKEPDAPQIETAIAALKGVLEDEPE</sequence>
<evidence type="ECO:0000256" key="1">
    <source>
        <dbReference type="SAM" id="Phobius"/>
    </source>
</evidence>
<feature type="transmembrane region" description="Helical" evidence="1">
    <location>
        <begin position="20"/>
        <end position="42"/>
    </location>
</feature>
<dbReference type="InterPro" id="IPR010787">
    <property type="entry name" value="DUF1385"/>
</dbReference>
<proteinExistence type="predicted"/>